<gene>
    <name evidence="1" type="ORF">CLV32_4582</name>
</gene>
<dbReference type="Proteomes" id="UP000295499">
    <property type="component" value="Unassembled WGS sequence"/>
</dbReference>
<evidence type="ECO:0000313" key="1">
    <source>
        <dbReference type="EMBL" id="TDO19342.1"/>
    </source>
</evidence>
<organism evidence="1 2">
    <name type="scientific">Pedobacter duraquae</name>
    <dbReference type="NCBI Taxonomy" id="425511"/>
    <lineage>
        <taxon>Bacteria</taxon>
        <taxon>Pseudomonadati</taxon>
        <taxon>Bacteroidota</taxon>
        <taxon>Sphingobacteriia</taxon>
        <taxon>Sphingobacteriales</taxon>
        <taxon>Sphingobacteriaceae</taxon>
        <taxon>Pedobacter</taxon>
    </lineage>
</organism>
<reference evidence="1 2" key="1">
    <citation type="submission" date="2019-03" db="EMBL/GenBank/DDBJ databases">
        <title>Genomic Encyclopedia of Archaeal and Bacterial Type Strains, Phase II (KMG-II): from individual species to whole genera.</title>
        <authorList>
            <person name="Goeker M."/>
        </authorList>
    </citation>
    <scope>NUCLEOTIDE SEQUENCE [LARGE SCALE GENOMIC DNA]</scope>
    <source>
        <strain evidence="1 2">DSM 19034</strain>
    </source>
</reference>
<dbReference type="AlphaFoldDB" id="A0A4R6IBM6"/>
<sequence length="224" mass="25503">MIITTFILLLFQLANVFFPIAKPQKQLLIVIKTSISAPGGKTIKDYFPPDSIFIESNYGIEPLIRTSDIEMNGSISTSSDVNQYYLINFAKQTFQSTNSLTRPFSKPEKFSQKKLGLDIAFKYRDNEKFKLENILISGKAARKVSYVSELPNFKGFTIIFTLISKSRYSYPSLFPNIESEFGGVVQKIEIIPANKQGTIIRDVFVKPTEDKRIANFFLRAIQQK</sequence>
<protein>
    <submittedName>
        <fullName evidence="1">Uncharacterized protein</fullName>
    </submittedName>
</protein>
<comment type="caution">
    <text evidence="1">The sequence shown here is derived from an EMBL/GenBank/DDBJ whole genome shotgun (WGS) entry which is preliminary data.</text>
</comment>
<keyword evidence="2" id="KW-1185">Reference proteome</keyword>
<dbReference type="EMBL" id="SNWM01000007">
    <property type="protein sequence ID" value="TDO19342.1"/>
    <property type="molecule type" value="Genomic_DNA"/>
</dbReference>
<accession>A0A4R6IBM6</accession>
<name>A0A4R6IBM6_9SPHI</name>
<dbReference type="OrthoDB" id="9941173at2"/>
<evidence type="ECO:0000313" key="2">
    <source>
        <dbReference type="Proteomes" id="UP000295499"/>
    </source>
</evidence>
<proteinExistence type="predicted"/>
<dbReference type="RefSeq" id="WP_133559171.1">
    <property type="nucleotide sequence ID" value="NZ_SNWM01000007.1"/>
</dbReference>